<dbReference type="RefSeq" id="WP_064243477.1">
    <property type="nucleotide sequence ID" value="NZ_LPUX01000062.1"/>
</dbReference>
<gene>
    <name evidence="2" type="ORF">AU381_14160</name>
</gene>
<evidence type="ECO:0000256" key="1">
    <source>
        <dbReference type="SAM" id="MobiDB-lite"/>
    </source>
</evidence>
<comment type="caution">
    <text evidence="2">The sequence shown here is derived from an EMBL/GenBank/DDBJ whole genome shotgun (WGS) entry which is preliminary data.</text>
</comment>
<keyword evidence="3" id="KW-1185">Reference proteome</keyword>
<dbReference type="Proteomes" id="UP000094025">
    <property type="component" value="Unassembled WGS sequence"/>
</dbReference>
<name>A0A178XRT3_9HYPH</name>
<organism evidence="2 3">
    <name type="scientific">Sinorhizobium glycinis</name>
    <dbReference type="NCBI Taxonomy" id="1472378"/>
    <lineage>
        <taxon>Bacteria</taxon>
        <taxon>Pseudomonadati</taxon>
        <taxon>Pseudomonadota</taxon>
        <taxon>Alphaproteobacteria</taxon>
        <taxon>Hyphomicrobiales</taxon>
        <taxon>Rhizobiaceae</taxon>
        <taxon>Sinorhizobium/Ensifer group</taxon>
        <taxon>Sinorhizobium</taxon>
    </lineage>
</organism>
<reference evidence="2 3" key="1">
    <citation type="journal article" date="2016" name="Int. J. Syst. Evol. Microbiol.">
        <title>Ensifer glycinis sp. nov., an novel rhizobial species associated with Glycine spp.</title>
        <authorList>
            <person name="Yan H."/>
            <person name="Yan J."/>
            <person name="Sui X.H."/>
            <person name="Wang E.T."/>
            <person name="Chen W.X."/>
            <person name="Zhang X.X."/>
            <person name="Chen W.F."/>
        </authorList>
    </citation>
    <scope>NUCLEOTIDE SEQUENCE [LARGE SCALE GENOMIC DNA]</scope>
    <source>
        <strain evidence="2 3">CCBAU 23380</strain>
    </source>
</reference>
<dbReference type="AlphaFoldDB" id="A0A178XRT3"/>
<evidence type="ECO:0000313" key="2">
    <source>
        <dbReference type="EMBL" id="OAP37951.1"/>
    </source>
</evidence>
<sequence>MPQKEKADKLQKLTLMLGQTVAAMRVNEMLMCRLLQWIASQTDDPQRFIAEIVEDIRDELRSAAEADGSTVTAEATKEALEYLDNLSAEMLATRRRKRDHGGAKGLSPLDGYHFPSFTSAREGRPKATPQHHDR</sequence>
<proteinExistence type="predicted"/>
<protein>
    <submittedName>
        <fullName evidence="2">Uncharacterized protein</fullName>
    </submittedName>
</protein>
<dbReference type="EMBL" id="LPUX01000062">
    <property type="protein sequence ID" value="OAP37951.1"/>
    <property type="molecule type" value="Genomic_DNA"/>
</dbReference>
<feature type="compositionally biased region" description="Basic and acidic residues" evidence="1">
    <location>
        <begin position="121"/>
        <end position="134"/>
    </location>
</feature>
<accession>A0A178XRT3</accession>
<feature type="region of interest" description="Disordered" evidence="1">
    <location>
        <begin position="94"/>
        <end position="134"/>
    </location>
</feature>
<dbReference type="OrthoDB" id="8283054at2"/>
<evidence type="ECO:0000313" key="3">
    <source>
        <dbReference type="Proteomes" id="UP000094025"/>
    </source>
</evidence>